<keyword evidence="4" id="KW-0233">DNA recombination</keyword>
<name>D3DG12_HYDTT</name>
<keyword evidence="9" id="KW-1185">Reference proteome</keyword>
<dbReference type="InterPro" id="IPR004107">
    <property type="entry name" value="Integrase_SAM-like_N"/>
</dbReference>
<keyword evidence="3 5" id="KW-0238">DNA-binding</keyword>
<dbReference type="GO" id="GO:0006310">
    <property type="term" value="P:DNA recombination"/>
    <property type="evidence" value="ECO:0007669"/>
    <property type="project" value="UniProtKB-KW"/>
</dbReference>
<dbReference type="KEGG" id="hth:HTH_0297"/>
<reference evidence="8 9" key="1">
    <citation type="journal article" date="2010" name="J. Bacteriol.">
        <title>Complete genome sequence of the thermophilic, obligately chemolithoautotrophic hydrogen-oxidizing bacterium Hydrogenobacter thermophilus TK-6.</title>
        <authorList>
            <person name="Arai H."/>
            <person name="Kanbe H."/>
            <person name="Ishii M."/>
            <person name="Igarashi Y."/>
        </authorList>
    </citation>
    <scope>NUCLEOTIDE SEQUENCE [LARGE SCALE GENOMIC DNA]</scope>
    <source>
        <strain evidence="9">DSM 6534 / IAM 12695 / TK-6 [Tokyo]</strain>
    </source>
</reference>
<dbReference type="PANTHER" id="PTHR30349">
    <property type="entry name" value="PHAGE INTEGRASE-RELATED"/>
    <property type="match status" value="1"/>
</dbReference>
<feature type="domain" description="Core-binding (CB)" evidence="7">
    <location>
        <begin position="1"/>
        <end position="79"/>
    </location>
</feature>
<gene>
    <name evidence="8" type="ordered locus">HTH_0297</name>
</gene>
<organism evidence="8 9">
    <name type="scientific">Hydrogenobacter thermophilus (strain DSM 6534 / IAM 12695 / TK-6)</name>
    <dbReference type="NCBI Taxonomy" id="608538"/>
    <lineage>
        <taxon>Bacteria</taxon>
        <taxon>Pseudomonadati</taxon>
        <taxon>Aquificota</taxon>
        <taxon>Aquificia</taxon>
        <taxon>Aquificales</taxon>
        <taxon>Aquificaceae</taxon>
        <taxon>Hydrogenobacter</taxon>
    </lineage>
</organism>
<evidence type="ECO:0000256" key="1">
    <source>
        <dbReference type="ARBA" id="ARBA00022829"/>
    </source>
</evidence>
<dbReference type="InterPro" id="IPR011010">
    <property type="entry name" value="DNA_brk_join_enz"/>
</dbReference>
<dbReference type="eggNOG" id="COG4974">
    <property type="taxonomic scope" value="Bacteria"/>
</dbReference>
<dbReference type="InterPro" id="IPR044068">
    <property type="entry name" value="CB"/>
</dbReference>
<dbReference type="STRING" id="608538.HTH_0297"/>
<dbReference type="Gene3D" id="1.10.150.130">
    <property type="match status" value="1"/>
</dbReference>
<evidence type="ECO:0000256" key="4">
    <source>
        <dbReference type="ARBA" id="ARBA00023172"/>
    </source>
</evidence>
<dbReference type="Pfam" id="PF02899">
    <property type="entry name" value="Phage_int_SAM_1"/>
    <property type="match status" value="1"/>
</dbReference>
<dbReference type="Proteomes" id="UP000002574">
    <property type="component" value="Chromosome"/>
</dbReference>
<evidence type="ECO:0000259" key="7">
    <source>
        <dbReference type="PROSITE" id="PS51900"/>
    </source>
</evidence>
<dbReference type="RefSeq" id="WP_012962947.1">
    <property type="nucleotide sequence ID" value="NC_013799.1"/>
</dbReference>
<sequence length="288" mass="33974">MDKDHLLDTWKRSLERTKSARTVITYIKSLESFIKHIGEKDLIHIDPRRIYEYVDTSSLNTSSILTHLSAIKHFYKFAFRRGYVDKEKYSDIESVIDEVREDLGRNIAKRYPKALTEEEINKILSAVKGAKYEKIYVLFLYSGIRLSEYLSLRKSDFYQDKSGLLWIRLSADITKRRKERLVPVLGSSKEETYAVIDRLLVWIESYEENFRVKRGSLQVFTNRLSRKLCIPFSLHSFRHTYITNLVNSGFPAEVVKEFAGHSNVRTTIDIYYKFSQERARQLVENFLK</sequence>
<dbReference type="InterPro" id="IPR013762">
    <property type="entry name" value="Integrase-like_cat_sf"/>
</dbReference>
<dbReference type="GO" id="GO:0007059">
    <property type="term" value="P:chromosome segregation"/>
    <property type="evidence" value="ECO:0007669"/>
    <property type="project" value="UniProtKB-KW"/>
</dbReference>
<dbReference type="GO" id="GO:0003677">
    <property type="term" value="F:DNA binding"/>
    <property type="evidence" value="ECO:0007669"/>
    <property type="project" value="UniProtKB-UniRule"/>
</dbReference>
<dbReference type="PATRIC" id="fig|608538.5.peg.296"/>
<evidence type="ECO:0000313" key="8">
    <source>
        <dbReference type="EMBL" id="BAI68764.1"/>
    </source>
</evidence>
<dbReference type="AlphaFoldDB" id="D3DG12"/>
<evidence type="ECO:0000313" key="9">
    <source>
        <dbReference type="Proteomes" id="UP000002574"/>
    </source>
</evidence>
<dbReference type="OrthoDB" id="283809at2"/>
<feature type="domain" description="Tyr recombinase" evidence="6">
    <location>
        <begin position="110"/>
        <end position="284"/>
    </location>
</feature>
<protein>
    <submittedName>
        <fullName evidence="8">Phage integrase</fullName>
    </submittedName>
</protein>
<dbReference type="KEGG" id="hte:Hydth_0295"/>
<dbReference type="PROSITE" id="PS51898">
    <property type="entry name" value="TYR_RECOMBINASE"/>
    <property type="match status" value="1"/>
</dbReference>
<evidence type="ECO:0000256" key="3">
    <source>
        <dbReference type="ARBA" id="ARBA00023125"/>
    </source>
</evidence>
<dbReference type="InterPro" id="IPR002104">
    <property type="entry name" value="Integrase_catalytic"/>
</dbReference>
<keyword evidence="1" id="KW-0159">Chromosome partition</keyword>
<dbReference type="SUPFAM" id="SSF56349">
    <property type="entry name" value="DNA breaking-rejoining enzymes"/>
    <property type="match status" value="1"/>
</dbReference>
<accession>D3DG12</accession>
<evidence type="ECO:0000259" key="6">
    <source>
        <dbReference type="PROSITE" id="PS51898"/>
    </source>
</evidence>
<dbReference type="PANTHER" id="PTHR30349:SF81">
    <property type="entry name" value="TYROSINE RECOMBINASE XERC"/>
    <property type="match status" value="1"/>
</dbReference>
<dbReference type="CDD" id="cd00397">
    <property type="entry name" value="DNA_BRE_C"/>
    <property type="match status" value="1"/>
</dbReference>
<proteinExistence type="predicted"/>
<dbReference type="PROSITE" id="PS51900">
    <property type="entry name" value="CB"/>
    <property type="match status" value="1"/>
</dbReference>
<dbReference type="InterPro" id="IPR010998">
    <property type="entry name" value="Integrase_recombinase_N"/>
</dbReference>
<keyword evidence="2" id="KW-0229">DNA integration</keyword>
<dbReference type="InterPro" id="IPR050090">
    <property type="entry name" value="Tyrosine_recombinase_XerCD"/>
</dbReference>
<dbReference type="Gene3D" id="1.10.443.10">
    <property type="entry name" value="Intergrase catalytic core"/>
    <property type="match status" value="1"/>
</dbReference>
<dbReference type="Pfam" id="PF00589">
    <property type="entry name" value="Phage_integrase"/>
    <property type="match status" value="1"/>
</dbReference>
<evidence type="ECO:0000256" key="2">
    <source>
        <dbReference type="ARBA" id="ARBA00022908"/>
    </source>
</evidence>
<dbReference type="GO" id="GO:0015074">
    <property type="term" value="P:DNA integration"/>
    <property type="evidence" value="ECO:0007669"/>
    <property type="project" value="UniProtKB-KW"/>
</dbReference>
<evidence type="ECO:0000256" key="5">
    <source>
        <dbReference type="PROSITE-ProRule" id="PRU01248"/>
    </source>
</evidence>
<dbReference type="EMBL" id="AP011112">
    <property type="protein sequence ID" value="BAI68764.1"/>
    <property type="molecule type" value="Genomic_DNA"/>
</dbReference>